<organism evidence="7 8">
    <name type="scientific">Microcystis aeruginosa EAWAG127a</name>
    <dbReference type="NCBI Taxonomy" id="2529855"/>
    <lineage>
        <taxon>Bacteria</taxon>
        <taxon>Bacillati</taxon>
        <taxon>Cyanobacteriota</taxon>
        <taxon>Cyanophyceae</taxon>
        <taxon>Oscillatoriophycideae</taxon>
        <taxon>Chroococcales</taxon>
        <taxon>Microcystaceae</taxon>
        <taxon>Microcystis</taxon>
    </lineage>
</organism>
<sequence length="468" mass="53244">MVYDLVIIGAAPAAKEAALLAVHLKKRVALVQQPSRDNLEASEDIFSRGYSQIIHLYKLLNYWQKTTIYPQWQRLREWLEEVDKTINKYHSLARLATEGIDVISGGGEFVRLPNLGFVVNGRQLLAKHYIIATNFYQQVPKILGLDEVNYFTAQTLWQEPNLDNLGQHLAIIGNSSMAVSLSQILRRLGKEISLIIEDNYLLPDIDREISHLVTAILEAEGIKILPGYCPSQVKAIKGKKWLQLGNRVIEVDDLIFASNYQVDEQGLNLAGVGVKLQQGLIRVNQQLQTDNSRIYALNFLRNNYPDPTLNHRAAFGLVKHLLTGEKFNFNPQQIPSFIAFDPTIAWVGLTEKAARYSYGEKVKMINYPIKNMVPQQIWGEITGFCQLIYRQDGKILGAQIVGNQAVEMISIISLALQENLTIQSLNKNIYTWGSMGEMIGEMTQLIPQKKSWLTWLKKYLNNWIDKEY</sequence>
<evidence type="ECO:0000256" key="1">
    <source>
        <dbReference type="ARBA" id="ARBA00007532"/>
    </source>
</evidence>
<reference evidence="8" key="1">
    <citation type="submission" date="2019-04" db="EMBL/GenBank/DDBJ databases">
        <title>Microviridin 1777: A Toxic Chymotrypsin Inhibitor Discovered by a Metabologenomic Approach.</title>
        <authorList>
            <person name="Sieber S."/>
            <person name="Grendelmeier S.M."/>
            <person name="Harris L.A."/>
            <person name="Mitchell D.A."/>
            <person name="Gademann K."/>
        </authorList>
    </citation>
    <scope>NUCLEOTIDE SEQUENCE [LARGE SCALE GENOMIC DNA]</scope>
    <source>
        <strain evidence="8">EAWAG127a</strain>
    </source>
</reference>
<comment type="similarity">
    <text evidence="1">Belongs to the class-I pyridine nucleotide-disulfide oxidoreductase family.</text>
</comment>
<dbReference type="SUPFAM" id="SSF51905">
    <property type="entry name" value="FAD/NAD(P)-binding domain"/>
    <property type="match status" value="1"/>
</dbReference>
<dbReference type="PANTHER" id="PTHR43014">
    <property type="entry name" value="MERCURIC REDUCTASE"/>
    <property type="match status" value="1"/>
</dbReference>
<dbReference type="Gene3D" id="3.30.390.30">
    <property type="match status" value="1"/>
</dbReference>
<evidence type="ECO:0000256" key="2">
    <source>
        <dbReference type="ARBA" id="ARBA00022630"/>
    </source>
</evidence>
<dbReference type="GO" id="GO:0050660">
    <property type="term" value="F:flavin adenine dinucleotide binding"/>
    <property type="evidence" value="ECO:0007669"/>
    <property type="project" value="TreeGrafter"/>
</dbReference>
<dbReference type="Proteomes" id="UP000325636">
    <property type="component" value="Unassembled WGS sequence"/>
</dbReference>
<feature type="domain" description="Pyridine nucleotide-disulphide oxidoreductase dimerisation" evidence="5">
    <location>
        <begin position="334"/>
        <end position="442"/>
    </location>
</feature>
<proteinExistence type="inferred from homology"/>
<dbReference type="InterPro" id="IPR023753">
    <property type="entry name" value="FAD/NAD-binding_dom"/>
</dbReference>
<dbReference type="PIRSF" id="PIRSF000350">
    <property type="entry name" value="Mercury_reductase_MerA"/>
    <property type="match status" value="1"/>
</dbReference>
<name>A0A5J5LUM3_MICAE</name>
<dbReference type="GO" id="GO:0003955">
    <property type="term" value="F:NAD(P)H dehydrogenase (quinone) activity"/>
    <property type="evidence" value="ECO:0007669"/>
    <property type="project" value="TreeGrafter"/>
</dbReference>
<dbReference type="Pfam" id="PF07992">
    <property type="entry name" value="Pyr_redox_2"/>
    <property type="match status" value="1"/>
</dbReference>
<keyword evidence="3 4" id="KW-0274">FAD</keyword>
<comment type="cofactor">
    <cofactor evidence="4">
        <name>FAD</name>
        <dbReference type="ChEBI" id="CHEBI:57692"/>
    </cofactor>
    <text evidence="4">Binds 1 FAD per subunit.</text>
</comment>
<evidence type="ECO:0000259" key="6">
    <source>
        <dbReference type="Pfam" id="PF07992"/>
    </source>
</evidence>
<dbReference type="InterPro" id="IPR036188">
    <property type="entry name" value="FAD/NAD-bd_sf"/>
</dbReference>
<dbReference type="AlphaFoldDB" id="A0A5J5LUM3"/>
<evidence type="ECO:0000256" key="3">
    <source>
        <dbReference type="ARBA" id="ARBA00022827"/>
    </source>
</evidence>
<evidence type="ECO:0000313" key="8">
    <source>
        <dbReference type="Proteomes" id="UP000325636"/>
    </source>
</evidence>
<dbReference type="Gene3D" id="3.50.50.60">
    <property type="entry name" value="FAD/NAD(P)-binding domain"/>
    <property type="match status" value="2"/>
</dbReference>
<dbReference type="PRINTS" id="PR00368">
    <property type="entry name" value="FADPNR"/>
</dbReference>
<dbReference type="PRINTS" id="PR00411">
    <property type="entry name" value="PNDRDTASEI"/>
</dbReference>
<keyword evidence="2" id="KW-0285">Flavoprotein</keyword>
<feature type="domain" description="FAD/NAD(P)-binding" evidence="6">
    <location>
        <begin position="3"/>
        <end position="297"/>
    </location>
</feature>
<evidence type="ECO:0000259" key="5">
    <source>
        <dbReference type="Pfam" id="PF02852"/>
    </source>
</evidence>
<feature type="binding site" evidence="4">
    <location>
        <position position="107"/>
    </location>
    <ligand>
        <name>FAD</name>
        <dbReference type="ChEBI" id="CHEBI:57692"/>
    </ligand>
</feature>
<evidence type="ECO:0000313" key="7">
    <source>
        <dbReference type="EMBL" id="KAB0241081.1"/>
    </source>
</evidence>
<dbReference type="SUPFAM" id="SSF55424">
    <property type="entry name" value="FAD/NAD-linked reductases, dimerisation (C-terminal) domain"/>
    <property type="match status" value="1"/>
</dbReference>
<evidence type="ECO:0000256" key="4">
    <source>
        <dbReference type="PIRSR" id="PIRSR000350-3"/>
    </source>
</evidence>
<comment type="caution">
    <text evidence="7">The sequence shown here is derived from an EMBL/GenBank/DDBJ whole genome shotgun (WGS) entry which is preliminary data.</text>
</comment>
<dbReference type="Pfam" id="PF02852">
    <property type="entry name" value="Pyr_redox_dim"/>
    <property type="match status" value="1"/>
</dbReference>
<dbReference type="InterPro" id="IPR016156">
    <property type="entry name" value="FAD/NAD-linked_Rdtase_dimer_sf"/>
</dbReference>
<protein>
    <submittedName>
        <fullName evidence="7">NAD(P)/FAD-dependent oxidoreductase</fullName>
    </submittedName>
</protein>
<gene>
    <name evidence="7" type="ORF">EZJ55_11385</name>
</gene>
<dbReference type="EMBL" id="SRLN01000012">
    <property type="protein sequence ID" value="KAB0241081.1"/>
    <property type="molecule type" value="Genomic_DNA"/>
</dbReference>
<dbReference type="InterPro" id="IPR004099">
    <property type="entry name" value="Pyr_nucl-diS_OxRdtase_dimer"/>
</dbReference>
<dbReference type="InterPro" id="IPR001100">
    <property type="entry name" value="Pyr_nuc-diS_OxRdtase"/>
</dbReference>
<keyword evidence="4" id="KW-0547">Nucleotide-binding</keyword>
<dbReference type="PANTHER" id="PTHR43014:SF2">
    <property type="entry name" value="MERCURIC REDUCTASE"/>
    <property type="match status" value="1"/>
</dbReference>
<accession>A0A5J5LUM3</accession>
<dbReference type="RefSeq" id="WP_150976437.1">
    <property type="nucleotide sequence ID" value="NZ_SRLN01000012.1"/>
</dbReference>